<feature type="region of interest" description="Disordered" evidence="6">
    <location>
        <begin position="140"/>
        <end position="159"/>
    </location>
</feature>
<sequence>MRDYPHWAVLGALCEFLPHPGNRVTLDRQTDRHGLPVARFTHSMSGNDEALVAAARSTMTDILRAAGAGEVLTVQRYAHLAGGCRMGDAPEHAVVDADLRSFSVPNLLITDGSVLPTQGAANPALTIMALADRAADRLITGARGGLPSPSTGTRERTDR</sequence>
<dbReference type="RefSeq" id="WP_381827088.1">
    <property type="nucleotide sequence ID" value="NZ_JBHTCF010000001.1"/>
</dbReference>
<protein>
    <submittedName>
        <fullName evidence="8">GMC oxidoreductase</fullName>
    </submittedName>
</protein>
<proteinExistence type="inferred from homology"/>
<comment type="cofactor">
    <cofactor evidence="1">
        <name>FAD</name>
        <dbReference type="ChEBI" id="CHEBI:57692"/>
    </cofactor>
</comment>
<dbReference type="EMBL" id="JBHTCF010000001">
    <property type="protein sequence ID" value="MFC7303300.1"/>
    <property type="molecule type" value="Genomic_DNA"/>
</dbReference>
<dbReference type="Proteomes" id="UP001596523">
    <property type="component" value="Unassembled WGS sequence"/>
</dbReference>
<keyword evidence="9" id="KW-1185">Reference proteome</keyword>
<comment type="similarity">
    <text evidence="2">Belongs to the GMC oxidoreductase family.</text>
</comment>
<dbReference type="PANTHER" id="PTHR42784">
    <property type="entry name" value="PYRANOSE 2-OXIDASE"/>
    <property type="match status" value="1"/>
</dbReference>
<evidence type="ECO:0000256" key="4">
    <source>
        <dbReference type="ARBA" id="ARBA00022827"/>
    </source>
</evidence>
<evidence type="ECO:0000313" key="8">
    <source>
        <dbReference type="EMBL" id="MFC7303300.1"/>
    </source>
</evidence>
<evidence type="ECO:0000313" key="9">
    <source>
        <dbReference type="Proteomes" id="UP001596523"/>
    </source>
</evidence>
<dbReference type="PANTHER" id="PTHR42784:SF1">
    <property type="entry name" value="PYRANOSE 2-OXIDASE"/>
    <property type="match status" value="1"/>
</dbReference>
<name>A0ABW2JBC8_9ACTN</name>
<organism evidence="8 9">
    <name type="scientific">Streptomyces monticola</name>
    <dbReference type="NCBI Taxonomy" id="2666263"/>
    <lineage>
        <taxon>Bacteria</taxon>
        <taxon>Bacillati</taxon>
        <taxon>Actinomycetota</taxon>
        <taxon>Actinomycetes</taxon>
        <taxon>Kitasatosporales</taxon>
        <taxon>Streptomycetaceae</taxon>
        <taxon>Streptomyces</taxon>
    </lineage>
</organism>
<dbReference type="InterPro" id="IPR007867">
    <property type="entry name" value="GMC_OxRtase_C"/>
</dbReference>
<dbReference type="Gene3D" id="3.50.50.60">
    <property type="entry name" value="FAD/NAD(P)-binding domain"/>
    <property type="match status" value="1"/>
</dbReference>
<evidence type="ECO:0000256" key="3">
    <source>
        <dbReference type="ARBA" id="ARBA00022630"/>
    </source>
</evidence>
<evidence type="ECO:0000256" key="1">
    <source>
        <dbReference type="ARBA" id="ARBA00001974"/>
    </source>
</evidence>
<evidence type="ECO:0000256" key="6">
    <source>
        <dbReference type="SAM" id="MobiDB-lite"/>
    </source>
</evidence>
<dbReference type="SUPFAM" id="SSF51905">
    <property type="entry name" value="FAD/NAD(P)-binding domain"/>
    <property type="match status" value="1"/>
</dbReference>
<gene>
    <name evidence="8" type="ORF">ACFQVC_03605</name>
</gene>
<evidence type="ECO:0000256" key="2">
    <source>
        <dbReference type="ARBA" id="ARBA00010790"/>
    </source>
</evidence>
<evidence type="ECO:0000256" key="5">
    <source>
        <dbReference type="ARBA" id="ARBA00023002"/>
    </source>
</evidence>
<accession>A0ABW2JBC8</accession>
<dbReference type="InterPro" id="IPR051473">
    <property type="entry name" value="P2Ox-like"/>
</dbReference>
<keyword evidence="3" id="KW-0285">Flavoprotein</keyword>
<keyword evidence="5" id="KW-0560">Oxidoreductase</keyword>
<evidence type="ECO:0000259" key="7">
    <source>
        <dbReference type="Pfam" id="PF05199"/>
    </source>
</evidence>
<feature type="domain" description="Glucose-methanol-choline oxidoreductase C-terminal" evidence="7">
    <location>
        <begin position="18"/>
        <end position="131"/>
    </location>
</feature>
<comment type="caution">
    <text evidence="8">The sequence shown here is derived from an EMBL/GenBank/DDBJ whole genome shotgun (WGS) entry which is preliminary data.</text>
</comment>
<dbReference type="InterPro" id="IPR036188">
    <property type="entry name" value="FAD/NAD-bd_sf"/>
</dbReference>
<keyword evidence="4" id="KW-0274">FAD</keyword>
<dbReference type="Pfam" id="PF05199">
    <property type="entry name" value="GMC_oxred_C"/>
    <property type="match status" value="1"/>
</dbReference>
<reference evidence="9" key="1">
    <citation type="journal article" date="2019" name="Int. J. Syst. Evol. Microbiol.">
        <title>The Global Catalogue of Microorganisms (GCM) 10K type strain sequencing project: providing services to taxonomists for standard genome sequencing and annotation.</title>
        <authorList>
            <consortium name="The Broad Institute Genomics Platform"/>
            <consortium name="The Broad Institute Genome Sequencing Center for Infectious Disease"/>
            <person name="Wu L."/>
            <person name="Ma J."/>
        </authorList>
    </citation>
    <scope>NUCLEOTIDE SEQUENCE [LARGE SCALE GENOMIC DNA]</scope>
    <source>
        <strain evidence="9">SYNS20</strain>
    </source>
</reference>